<dbReference type="InterPro" id="IPR010997">
    <property type="entry name" value="HRDC-like_sf"/>
</dbReference>
<dbReference type="SUPFAM" id="SSF53098">
    <property type="entry name" value="Ribonuclease H-like"/>
    <property type="match status" value="1"/>
</dbReference>
<dbReference type="SMART" id="SM00474">
    <property type="entry name" value="35EXOc"/>
    <property type="match status" value="1"/>
</dbReference>
<organism evidence="2 3">
    <name type="scientific">Luteococcus peritonei</name>
    <dbReference type="NCBI Taxonomy" id="88874"/>
    <lineage>
        <taxon>Bacteria</taxon>
        <taxon>Bacillati</taxon>
        <taxon>Actinomycetota</taxon>
        <taxon>Actinomycetes</taxon>
        <taxon>Propionibacteriales</taxon>
        <taxon>Propionibacteriaceae</taxon>
        <taxon>Luteococcus</taxon>
    </lineage>
</organism>
<evidence type="ECO:0000259" key="1">
    <source>
        <dbReference type="SMART" id="SM00474"/>
    </source>
</evidence>
<name>A0ABW4RVN8_9ACTN</name>
<sequence>MSGTTVPQEDSQETVELPVLDRPRDGLPVVVDSPEALAAAQAALVAGSGPLAVDAERAQGFRYSAKAYLFQFRREGAGSFIVDPTAFEQGQQVAQLGGFGEALADAEWIIHAASQDLPCLVEAGMVPRTVFDTELAGRLLGLPRVGLGAMIEQYFGVRLLKEHSAADWSRRPLPEEWLNYAALDVELLVELRNQMADELEAAGKLDWARQEFAHLVQHCTDEVAPRPERWRRTNGMHQVRTPLALAVVRELWTVRDELAVKLDKAPGRLVQDAAICELAARAASTRPAHVPTKDELRAVNGFKRRTARQYENNWLQALARVEQMGPKQYPSMHVTPDGPPPPRSWERRHPEAFARWNRVRPRTQEMAEELGMPPENLVSPDTLRRIAFTPPSPLDEAGVDARLAELGARAWQRGFLVPVLTELLADQQD</sequence>
<dbReference type="InterPro" id="IPR002121">
    <property type="entry name" value="HRDC_dom"/>
</dbReference>
<dbReference type="InterPro" id="IPR051086">
    <property type="entry name" value="RNase_D-like"/>
</dbReference>
<proteinExistence type="predicted"/>
<dbReference type="EMBL" id="JBHUFZ010000019">
    <property type="protein sequence ID" value="MFD1890392.1"/>
    <property type="molecule type" value="Genomic_DNA"/>
</dbReference>
<dbReference type="Gene3D" id="1.10.150.80">
    <property type="entry name" value="HRDC domain"/>
    <property type="match status" value="2"/>
</dbReference>
<evidence type="ECO:0000313" key="3">
    <source>
        <dbReference type="Proteomes" id="UP001597326"/>
    </source>
</evidence>
<dbReference type="InterPro" id="IPR044876">
    <property type="entry name" value="HRDC_dom_sf"/>
</dbReference>
<accession>A0ABW4RVN8</accession>
<evidence type="ECO:0000313" key="2">
    <source>
        <dbReference type="EMBL" id="MFD1890392.1"/>
    </source>
</evidence>
<dbReference type="InterPro" id="IPR002562">
    <property type="entry name" value="3'-5'_exonuclease_dom"/>
</dbReference>
<dbReference type="CDD" id="cd06142">
    <property type="entry name" value="RNaseD_exo"/>
    <property type="match status" value="1"/>
</dbReference>
<dbReference type="RefSeq" id="WP_343874724.1">
    <property type="nucleotide sequence ID" value="NZ_BAAAIX010000027.1"/>
</dbReference>
<reference evidence="3" key="1">
    <citation type="journal article" date="2019" name="Int. J. Syst. Evol. Microbiol.">
        <title>The Global Catalogue of Microorganisms (GCM) 10K type strain sequencing project: providing services to taxonomists for standard genome sequencing and annotation.</title>
        <authorList>
            <consortium name="The Broad Institute Genomics Platform"/>
            <consortium name="The Broad Institute Genome Sequencing Center for Infectious Disease"/>
            <person name="Wu L."/>
            <person name="Ma J."/>
        </authorList>
    </citation>
    <scope>NUCLEOTIDE SEQUENCE [LARGE SCALE GENOMIC DNA]</scope>
    <source>
        <strain evidence="3">CAIM 431</strain>
    </source>
</reference>
<dbReference type="PANTHER" id="PTHR47649:SF1">
    <property type="entry name" value="RIBONUCLEASE D"/>
    <property type="match status" value="1"/>
</dbReference>
<dbReference type="Gene3D" id="3.30.420.10">
    <property type="entry name" value="Ribonuclease H-like superfamily/Ribonuclease H"/>
    <property type="match status" value="1"/>
</dbReference>
<dbReference type="PANTHER" id="PTHR47649">
    <property type="entry name" value="RIBONUCLEASE D"/>
    <property type="match status" value="1"/>
</dbReference>
<dbReference type="InterPro" id="IPR041605">
    <property type="entry name" value="Exo_C"/>
</dbReference>
<dbReference type="Proteomes" id="UP001597326">
    <property type="component" value="Unassembled WGS sequence"/>
</dbReference>
<dbReference type="Pfam" id="PF00570">
    <property type="entry name" value="HRDC"/>
    <property type="match status" value="1"/>
</dbReference>
<dbReference type="Pfam" id="PF01612">
    <property type="entry name" value="DNA_pol_A_exo1"/>
    <property type="match status" value="1"/>
</dbReference>
<keyword evidence="3" id="KW-1185">Reference proteome</keyword>
<protein>
    <submittedName>
        <fullName evidence="2">HRDC domain-containing protein</fullName>
    </submittedName>
</protein>
<dbReference type="InterPro" id="IPR036397">
    <property type="entry name" value="RNaseH_sf"/>
</dbReference>
<dbReference type="Pfam" id="PF18305">
    <property type="entry name" value="DNA_pol_A_exoN"/>
    <property type="match status" value="1"/>
</dbReference>
<gene>
    <name evidence="2" type="ORF">ACFSCS_09410</name>
</gene>
<dbReference type="InterPro" id="IPR012337">
    <property type="entry name" value="RNaseH-like_sf"/>
</dbReference>
<feature type="domain" description="3'-5' exonuclease" evidence="1">
    <location>
        <begin position="28"/>
        <end position="200"/>
    </location>
</feature>
<comment type="caution">
    <text evidence="2">The sequence shown here is derived from an EMBL/GenBank/DDBJ whole genome shotgun (WGS) entry which is preliminary data.</text>
</comment>
<dbReference type="SUPFAM" id="SSF47819">
    <property type="entry name" value="HRDC-like"/>
    <property type="match status" value="1"/>
</dbReference>